<gene>
    <name evidence="1" type="ORF">KK083_07765</name>
</gene>
<proteinExistence type="predicted"/>
<dbReference type="Proteomes" id="UP001319200">
    <property type="component" value="Unassembled WGS sequence"/>
</dbReference>
<reference evidence="1 2" key="1">
    <citation type="submission" date="2021-05" db="EMBL/GenBank/DDBJ databases">
        <title>A Polyphasic approach of four new species of the genus Ohtaekwangia: Ohtaekwangia histidinii sp. nov., Ohtaekwangia cretensis sp. nov., Ohtaekwangia indiensis sp. nov., Ohtaekwangia reichenbachii sp. nov. from diverse environment.</title>
        <authorList>
            <person name="Octaviana S."/>
        </authorList>
    </citation>
    <scope>NUCLEOTIDE SEQUENCE [LARGE SCALE GENOMIC DNA]</scope>
    <source>
        <strain evidence="1 2">PWU4</strain>
    </source>
</reference>
<dbReference type="RefSeq" id="WP_254162189.1">
    <property type="nucleotide sequence ID" value="NZ_JAHESF010000006.1"/>
</dbReference>
<dbReference type="EMBL" id="JAHESF010000006">
    <property type="protein sequence ID" value="MBT1696765.1"/>
    <property type="molecule type" value="Genomic_DNA"/>
</dbReference>
<accession>A0AAP2DIF6</accession>
<sequence length="56" mass="6892">MRRIPLYLIIFVLLLPSCSKRSRYSAKVVKPKYHHWWFSKKKDKKTKRTKVVKMRS</sequence>
<organism evidence="1 2">
    <name type="scientific">Chryseosolibacter histidini</name>
    <dbReference type="NCBI Taxonomy" id="2782349"/>
    <lineage>
        <taxon>Bacteria</taxon>
        <taxon>Pseudomonadati</taxon>
        <taxon>Bacteroidota</taxon>
        <taxon>Cytophagia</taxon>
        <taxon>Cytophagales</taxon>
        <taxon>Chryseotaleaceae</taxon>
        <taxon>Chryseosolibacter</taxon>
    </lineage>
</organism>
<evidence type="ECO:0000313" key="1">
    <source>
        <dbReference type="EMBL" id="MBT1696765.1"/>
    </source>
</evidence>
<dbReference type="AlphaFoldDB" id="A0AAP2DIF6"/>
<evidence type="ECO:0000313" key="2">
    <source>
        <dbReference type="Proteomes" id="UP001319200"/>
    </source>
</evidence>
<keyword evidence="2" id="KW-1185">Reference proteome</keyword>
<name>A0AAP2DIF6_9BACT</name>
<comment type="caution">
    <text evidence="1">The sequence shown here is derived from an EMBL/GenBank/DDBJ whole genome shotgun (WGS) entry which is preliminary data.</text>
</comment>
<protein>
    <submittedName>
        <fullName evidence="1">Uncharacterized protein</fullName>
    </submittedName>
</protein>